<accession>A0ABW9J0R8</accession>
<feature type="non-terminal residue" evidence="4">
    <location>
        <position position="71"/>
    </location>
</feature>
<proteinExistence type="predicted"/>
<name>A0ABW9J0R8_STRGJ</name>
<comment type="subcellular location">
    <subcellularLocation>
        <location evidence="2">Cell membrane</location>
    </subcellularLocation>
</comment>
<protein>
    <recommendedName>
        <fullName evidence="3">histidine kinase</fullName>
        <ecNumber evidence="3">2.7.13.3</ecNumber>
    </recommendedName>
</protein>
<evidence type="ECO:0000256" key="3">
    <source>
        <dbReference type="ARBA" id="ARBA00012438"/>
    </source>
</evidence>
<reference evidence="4 5" key="1">
    <citation type="submission" date="2024-12" db="EMBL/GenBank/DDBJ databases">
        <title>Forecasting of Potato common scab and diversities of Pathogenic streptomyces spp. in china.</title>
        <authorList>
            <person name="Handique U."/>
            <person name="Wu J."/>
        </authorList>
    </citation>
    <scope>NUCLEOTIDE SEQUENCE [LARGE SCALE GENOMIC DNA]</scope>
    <source>
        <strain evidence="4 5">ZRIMU1585</strain>
    </source>
</reference>
<sequence length="71" mass="7489">MDITSARKSQQALLAAQSALAHASRVATLGEIRATIAHEVNQPLAAIVANGQACLRFLNHDDPDLDDVRGA</sequence>
<gene>
    <name evidence="4" type="ORF">ACKI1S_47945</name>
</gene>
<evidence type="ECO:0000313" key="4">
    <source>
        <dbReference type="EMBL" id="MFM9653742.1"/>
    </source>
</evidence>
<keyword evidence="5" id="KW-1185">Reference proteome</keyword>
<organism evidence="4 5">
    <name type="scientific">Streptomyces galilaeus</name>
    <dbReference type="NCBI Taxonomy" id="33899"/>
    <lineage>
        <taxon>Bacteria</taxon>
        <taxon>Bacillati</taxon>
        <taxon>Actinomycetota</taxon>
        <taxon>Actinomycetes</taxon>
        <taxon>Kitasatosporales</taxon>
        <taxon>Streptomycetaceae</taxon>
        <taxon>Streptomyces</taxon>
    </lineage>
</organism>
<dbReference type="InterPro" id="IPR036097">
    <property type="entry name" value="HisK_dim/P_sf"/>
</dbReference>
<evidence type="ECO:0000256" key="2">
    <source>
        <dbReference type="ARBA" id="ARBA00004236"/>
    </source>
</evidence>
<evidence type="ECO:0000256" key="1">
    <source>
        <dbReference type="ARBA" id="ARBA00000085"/>
    </source>
</evidence>
<dbReference type="Proteomes" id="UP001631993">
    <property type="component" value="Unassembled WGS sequence"/>
</dbReference>
<dbReference type="EMBL" id="JBJVNE010000302">
    <property type="protein sequence ID" value="MFM9653742.1"/>
    <property type="molecule type" value="Genomic_DNA"/>
</dbReference>
<comment type="caution">
    <text evidence="4">The sequence shown here is derived from an EMBL/GenBank/DDBJ whole genome shotgun (WGS) entry which is preliminary data.</text>
</comment>
<dbReference type="SUPFAM" id="SSF47384">
    <property type="entry name" value="Homodimeric domain of signal transducing histidine kinase"/>
    <property type="match status" value="1"/>
</dbReference>
<dbReference type="EC" id="2.7.13.3" evidence="3"/>
<dbReference type="Gene3D" id="1.10.287.130">
    <property type="match status" value="1"/>
</dbReference>
<evidence type="ECO:0000313" key="5">
    <source>
        <dbReference type="Proteomes" id="UP001631993"/>
    </source>
</evidence>
<comment type="catalytic activity">
    <reaction evidence="1">
        <text>ATP + protein L-histidine = ADP + protein N-phospho-L-histidine.</text>
        <dbReference type="EC" id="2.7.13.3"/>
    </reaction>
</comment>